<dbReference type="Gene3D" id="3.30.1060.10">
    <property type="entry name" value="Peptide methionine sulphoxide reductase MsrA"/>
    <property type="match status" value="1"/>
</dbReference>
<accession>A0A8B9MDT4</accession>
<evidence type="ECO:0000256" key="8">
    <source>
        <dbReference type="SAM" id="MobiDB-lite"/>
    </source>
</evidence>
<dbReference type="PANTHER" id="PTHR42799:SF2">
    <property type="entry name" value="MITOCHONDRIAL PEPTIDE METHIONINE SULFOXIDE REDUCTASE"/>
    <property type="match status" value="1"/>
</dbReference>
<keyword evidence="11" id="KW-1185">Reference proteome</keyword>
<evidence type="ECO:0000256" key="4">
    <source>
        <dbReference type="ARBA" id="ARBA00030273"/>
    </source>
</evidence>
<evidence type="ECO:0000256" key="5">
    <source>
        <dbReference type="ARBA" id="ARBA00030643"/>
    </source>
</evidence>
<name>A0A8B9MDT4_9AVES</name>
<feature type="region of interest" description="Disordered" evidence="8">
    <location>
        <begin position="84"/>
        <end position="129"/>
    </location>
</feature>
<protein>
    <recommendedName>
        <fullName evidence="2">peptide-methionine (S)-S-oxide reductase</fullName>
        <ecNumber evidence="2">1.8.4.11</ecNumber>
    </recommendedName>
    <alternativeName>
        <fullName evidence="5">Peptide-methionine (S)-S-oxide reductase</fullName>
    </alternativeName>
    <alternativeName>
        <fullName evidence="4">Protein-methionine-S-oxide reductase</fullName>
    </alternativeName>
</protein>
<comment type="catalytic activity">
    <reaction evidence="6">
        <text>L-methionyl-[protein] + [thioredoxin]-disulfide + H2O = L-methionyl-(S)-S-oxide-[protein] + [thioredoxin]-dithiol</text>
        <dbReference type="Rhea" id="RHEA:14217"/>
        <dbReference type="Rhea" id="RHEA-COMP:10698"/>
        <dbReference type="Rhea" id="RHEA-COMP:10700"/>
        <dbReference type="Rhea" id="RHEA-COMP:12313"/>
        <dbReference type="Rhea" id="RHEA-COMP:12315"/>
        <dbReference type="ChEBI" id="CHEBI:15377"/>
        <dbReference type="ChEBI" id="CHEBI:16044"/>
        <dbReference type="ChEBI" id="CHEBI:29950"/>
        <dbReference type="ChEBI" id="CHEBI:44120"/>
        <dbReference type="ChEBI" id="CHEBI:50058"/>
        <dbReference type="EC" id="1.8.4.11"/>
    </reaction>
</comment>
<feature type="domain" description="Peptide methionine sulphoxide reductase MsrA" evidence="9">
    <location>
        <begin position="7"/>
        <end position="96"/>
    </location>
</feature>
<evidence type="ECO:0000256" key="7">
    <source>
        <dbReference type="ARBA" id="ARBA00048782"/>
    </source>
</evidence>
<reference evidence="10" key="2">
    <citation type="submission" date="2025-09" db="UniProtKB">
        <authorList>
            <consortium name="Ensembl"/>
        </authorList>
    </citation>
    <scope>IDENTIFICATION</scope>
</reference>
<evidence type="ECO:0000256" key="6">
    <source>
        <dbReference type="ARBA" id="ARBA00047806"/>
    </source>
</evidence>
<dbReference type="InterPro" id="IPR050162">
    <property type="entry name" value="MsrA_MetSO_reductase"/>
</dbReference>
<proteinExistence type="inferred from homology"/>
<evidence type="ECO:0000313" key="10">
    <source>
        <dbReference type="Ensembl" id="ENSANIP00000006696.1"/>
    </source>
</evidence>
<comment type="similarity">
    <text evidence="1">Belongs to the MsrA Met sulfoxide reductase family.</text>
</comment>
<dbReference type="InterPro" id="IPR036509">
    <property type="entry name" value="Met_Sox_Rdtase_MsrA_sf"/>
</dbReference>
<dbReference type="Proteomes" id="UP000694541">
    <property type="component" value="Unplaced"/>
</dbReference>
<reference evidence="10" key="1">
    <citation type="submission" date="2025-08" db="UniProtKB">
        <authorList>
            <consortium name="Ensembl"/>
        </authorList>
    </citation>
    <scope>IDENTIFICATION</scope>
</reference>
<keyword evidence="3" id="KW-0560">Oxidoreductase</keyword>
<evidence type="ECO:0000256" key="3">
    <source>
        <dbReference type="ARBA" id="ARBA00023002"/>
    </source>
</evidence>
<dbReference type="Ensembl" id="ENSANIT00000006922.1">
    <property type="protein sequence ID" value="ENSANIP00000006696.1"/>
    <property type="gene ID" value="ENSANIG00000004515.1"/>
</dbReference>
<organism evidence="10 11">
    <name type="scientific">Accipiter nisus</name>
    <name type="common">Eurasian sparrowhawk</name>
    <dbReference type="NCBI Taxonomy" id="211598"/>
    <lineage>
        <taxon>Eukaryota</taxon>
        <taxon>Metazoa</taxon>
        <taxon>Chordata</taxon>
        <taxon>Craniata</taxon>
        <taxon>Vertebrata</taxon>
        <taxon>Euteleostomi</taxon>
        <taxon>Archelosauria</taxon>
        <taxon>Archosauria</taxon>
        <taxon>Dinosauria</taxon>
        <taxon>Saurischia</taxon>
        <taxon>Theropoda</taxon>
        <taxon>Coelurosauria</taxon>
        <taxon>Aves</taxon>
        <taxon>Neognathae</taxon>
        <taxon>Neoaves</taxon>
        <taxon>Telluraves</taxon>
        <taxon>Accipitrimorphae</taxon>
        <taxon>Accipitriformes</taxon>
        <taxon>Accipitridae</taxon>
        <taxon>Accipitrinae</taxon>
        <taxon>Accipiter</taxon>
    </lineage>
</organism>
<evidence type="ECO:0000256" key="2">
    <source>
        <dbReference type="ARBA" id="ARBA00012502"/>
    </source>
</evidence>
<dbReference type="EC" id="1.8.4.11" evidence="2"/>
<evidence type="ECO:0000256" key="1">
    <source>
        <dbReference type="ARBA" id="ARBA00005591"/>
    </source>
</evidence>
<comment type="catalytic activity">
    <reaction evidence="7">
        <text>[thioredoxin]-disulfide + L-methionine + H2O = L-methionine (S)-S-oxide + [thioredoxin]-dithiol</text>
        <dbReference type="Rhea" id="RHEA:19993"/>
        <dbReference type="Rhea" id="RHEA-COMP:10698"/>
        <dbReference type="Rhea" id="RHEA-COMP:10700"/>
        <dbReference type="ChEBI" id="CHEBI:15377"/>
        <dbReference type="ChEBI" id="CHEBI:29950"/>
        <dbReference type="ChEBI" id="CHEBI:50058"/>
        <dbReference type="ChEBI" id="CHEBI:57844"/>
        <dbReference type="ChEBI" id="CHEBI:58772"/>
        <dbReference type="EC" id="1.8.4.11"/>
    </reaction>
</comment>
<dbReference type="Pfam" id="PF01625">
    <property type="entry name" value="PMSR"/>
    <property type="match status" value="1"/>
</dbReference>
<evidence type="ECO:0000313" key="11">
    <source>
        <dbReference type="Proteomes" id="UP000694541"/>
    </source>
</evidence>
<dbReference type="GO" id="GO:0034599">
    <property type="term" value="P:cellular response to oxidative stress"/>
    <property type="evidence" value="ECO:0007669"/>
    <property type="project" value="TreeGrafter"/>
</dbReference>
<dbReference type="SUPFAM" id="SSF55068">
    <property type="entry name" value="Peptide methionine sulfoxide reductase"/>
    <property type="match status" value="1"/>
</dbReference>
<dbReference type="GO" id="GO:0005737">
    <property type="term" value="C:cytoplasm"/>
    <property type="evidence" value="ECO:0007669"/>
    <property type="project" value="TreeGrafter"/>
</dbReference>
<dbReference type="GO" id="GO:0008113">
    <property type="term" value="F:peptide-methionine (S)-S-oxide reductase activity"/>
    <property type="evidence" value="ECO:0007669"/>
    <property type="project" value="UniProtKB-EC"/>
</dbReference>
<dbReference type="AlphaFoldDB" id="A0A8B9MDT4"/>
<sequence length="146" mass="15632">LCVFWGGTGCFWGAEQLFWKMPGVFSSTQVGYAGGFTPQPHLRRSVHSRRVPQPMEVVRVIFNPWKLSYKELLKILWENHDPTQGRDELPGLGSSHGSSCSPGAAPESQSGGLNPKWGPTGGGLAGVGRDPHGPCLGVAVPMALPQ</sequence>
<feature type="compositionally biased region" description="Polar residues" evidence="8">
    <location>
        <begin position="95"/>
        <end position="112"/>
    </location>
</feature>
<evidence type="ECO:0000259" key="9">
    <source>
        <dbReference type="Pfam" id="PF01625"/>
    </source>
</evidence>
<dbReference type="PANTHER" id="PTHR42799">
    <property type="entry name" value="MITOCHONDRIAL PEPTIDE METHIONINE SULFOXIDE REDUCTASE"/>
    <property type="match status" value="1"/>
</dbReference>
<dbReference type="InterPro" id="IPR002569">
    <property type="entry name" value="Met_Sox_Rdtase_MsrA_dom"/>
</dbReference>